<evidence type="ECO:0000313" key="1">
    <source>
        <dbReference type="EMBL" id="KXK64306.1"/>
    </source>
</evidence>
<proteinExistence type="predicted"/>
<protein>
    <recommendedName>
        <fullName evidence="3">PHP domain protein</fullName>
    </recommendedName>
</protein>
<dbReference type="PANTHER" id="PTHR42924:SF3">
    <property type="entry name" value="POLYMERASE_HISTIDINOL PHOSPHATASE N-TERMINAL DOMAIN-CONTAINING PROTEIN"/>
    <property type="match status" value="1"/>
</dbReference>
<dbReference type="GO" id="GO:0004534">
    <property type="term" value="F:5'-3' RNA exonuclease activity"/>
    <property type="evidence" value="ECO:0007669"/>
    <property type="project" value="TreeGrafter"/>
</dbReference>
<reference evidence="1 2" key="1">
    <citation type="submission" date="2016-02" db="EMBL/GenBank/DDBJ databases">
        <authorList>
            <person name="Wen L."/>
            <person name="He K."/>
            <person name="Yang H."/>
        </authorList>
    </citation>
    <scope>NUCLEOTIDE SEQUENCE [LARGE SCALE GENOMIC DNA]</scope>
    <source>
        <strain evidence="1 2">DSM 22607</strain>
    </source>
</reference>
<dbReference type="GO" id="GO:0035312">
    <property type="term" value="F:5'-3' DNA exonuclease activity"/>
    <property type="evidence" value="ECO:0007669"/>
    <property type="project" value="TreeGrafter"/>
</dbReference>
<dbReference type="Gene3D" id="3.20.20.140">
    <property type="entry name" value="Metal-dependent hydrolases"/>
    <property type="match status" value="1"/>
</dbReference>
<dbReference type="STRING" id="626937.HMPREF3293_02961"/>
<dbReference type="Pfam" id="PF13263">
    <property type="entry name" value="PHP_C"/>
    <property type="match status" value="1"/>
</dbReference>
<dbReference type="PANTHER" id="PTHR42924">
    <property type="entry name" value="EXONUCLEASE"/>
    <property type="match status" value="1"/>
</dbReference>
<dbReference type="SUPFAM" id="SSF89550">
    <property type="entry name" value="PHP domain-like"/>
    <property type="match status" value="1"/>
</dbReference>
<dbReference type="RefSeq" id="WP_156468723.1">
    <property type="nucleotide sequence ID" value="NZ_CP029256.1"/>
</dbReference>
<keyword evidence="2" id="KW-1185">Reference proteome</keyword>
<dbReference type="EMBL" id="LSZW01000065">
    <property type="protein sequence ID" value="KXK64306.1"/>
    <property type="molecule type" value="Genomic_DNA"/>
</dbReference>
<dbReference type="InterPro" id="IPR052018">
    <property type="entry name" value="PHP_domain"/>
</dbReference>
<organism evidence="1 2">
    <name type="scientific">Christensenella minuta</name>
    <dbReference type="NCBI Taxonomy" id="626937"/>
    <lineage>
        <taxon>Bacteria</taxon>
        <taxon>Bacillati</taxon>
        <taxon>Bacillota</taxon>
        <taxon>Clostridia</taxon>
        <taxon>Christensenellales</taxon>
        <taxon>Christensenellaceae</taxon>
        <taxon>Christensenella</taxon>
    </lineage>
</organism>
<comment type="caution">
    <text evidence="1">The sequence shown here is derived from an EMBL/GenBank/DDBJ whole genome shotgun (WGS) entry which is preliminary data.</text>
</comment>
<dbReference type="Proteomes" id="UP000070366">
    <property type="component" value="Unassembled WGS sequence"/>
</dbReference>
<accession>A0A136Q1D9</accession>
<dbReference type="CDD" id="cd07432">
    <property type="entry name" value="PHP_HisPPase"/>
    <property type="match status" value="1"/>
</dbReference>
<name>A0A136Q1D9_9FIRM</name>
<gene>
    <name evidence="1" type="ORF">HMPREF3293_02961</name>
</gene>
<dbReference type="InterPro" id="IPR016195">
    <property type="entry name" value="Pol/histidinol_Pase-like"/>
</dbReference>
<evidence type="ECO:0000313" key="2">
    <source>
        <dbReference type="Proteomes" id="UP000070366"/>
    </source>
</evidence>
<evidence type="ECO:0008006" key="3">
    <source>
        <dbReference type="Google" id="ProtNLM"/>
    </source>
</evidence>
<dbReference type="AlphaFoldDB" id="A0A136Q1D9"/>
<sequence>MIEIGRKEKDVKYYQAETHCHTSEVSPCSRIPAQYLAQGYAEAGYRYMIVTDHYHPIVLEKPELHGKSWSERIDFFWSGYEAARRAMEETELVVLPAMEVALNIREDTGLGDDFLVYGVTREFLKDEPYLYRLDYQAFYKKMHENGFLVFQAHPYRYGLQPVEPICYDGIEMVNTHPRHFSRNALAVEFAAKHNLWVIGGSDAHGEEDIGRGGVMLPDGITGTQDFIQYYKENGSPELIVTFGA</sequence>